<evidence type="ECO:0000256" key="3">
    <source>
        <dbReference type="ARBA" id="ARBA00022452"/>
    </source>
</evidence>
<dbReference type="Gene3D" id="2.40.170.20">
    <property type="entry name" value="TonB-dependent receptor, beta-barrel domain"/>
    <property type="match status" value="2"/>
</dbReference>
<evidence type="ECO:0000313" key="16">
    <source>
        <dbReference type="EMBL" id="GAA0558883.1"/>
    </source>
</evidence>
<evidence type="ECO:0000256" key="1">
    <source>
        <dbReference type="ARBA" id="ARBA00004571"/>
    </source>
</evidence>
<evidence type="ECO:0000256" key="10">
    <source>
        <dbReference type="ARBA" id="ARBA00023237"/>
    </source>
</evidence>
<dbReference type="InterPro" id="IPR039426">
    <property type="entry name" value="TonB-dep_rcpt-like"/>
</dbReference>
<dbReference type="InterPro" id="IPR012910">
    <property type="entry name" value="Plug_dom"/>
</dbReference>
<evidence type="ECO:0008006" key="18">
    <source>
        <dbReference type="Google" id="ProtNLM"/>
    </source>
</evidence>
<keyword evidence="5 11" id="KW-0812">Transmembrane</keyword>
<evidence type="ECO:0000256" key="9">
    <source>
        <dbReference type="ARBA" id="ARBA00023136"/>
    </source>
</evidence>
<keyword evidence="2 11" id="KW-0813">Transport</keyword>
<dbReference type="RefSeq" id="WP_166931044.1">
    <property type="nucleotide sequence ID" value="NZ_BAAADD010000001.1"/>
</dbReference>
<evidence type="ECO:0000256" key="7">
    <source>
        <dbReference type="ARBA" id="ARBA00023065"/>
    </source>
</evidence>
<evidence type="ECO:0000256" key="2">
    <source>
        <dbReference type="ARBA" id="ARBA00022448"/>
    </source>
</evidence>
<keyword evidence="13" id="KW-0732">Signal</keyword>
<protein>
    <recommendedName>
        <fullName evidence="18">TonB-dependent receptor</fullName>
    </recommendedName>
</protein>
<name>A0ABP3P6D3_9PROT</name>
<comment type="caution">
    <text evidence="16">The sequence shown here is derived from an EMBL/GenBank/DDBJ whole genome shotgun (WGS) entry which is preliminary data.</text>
</comment>
<evidence type="ECO:0000256" key="11">
    <source>
        <dbReference type="PROSITE-ProRule" id="PRU01360"/>
    </source>
</evidence>
<keyword evidence="10 11" id="KW-0998">Cell outer membrane</keyword>
<keyword evidence="4" id="KW-0410">Iron transport</keyword>
<dbReference type="Proteomes" id="UP001499951">
    <property type="component" value="Unassembled WGS sequence"/>
</dbReference>
<organism evidence="16 17">
    <name type="scientific">Rhizomicrobium electricum</name>
    <dbReference type="NCBI Taxonomy" id="480070"/>
    <lineage>
        <taxon>Bacteria</taxon>
        <taxon>Pseudomonadati</taxon>
        <taxon>Pseudomonadota</taxon>
        <taxon>Alphaproteobacteria</taxon>
        <taxon>Micropepsales</taxon>
        <taxon>Micropepsaceae</taxon>
        <taxon>Rhizomicrobium</taxon>
    </lineage>
</organism>
<keyword evidence="7" id="KW-0406">Ion transport</keyword>
<evidence type="ECO:0000256" key="6">
    <source>
        <dbReference type="ARBA" id="ARBA00023004"/>
    </source>
</evidence>
<dbReference type="Pfam" id="PF00593">
    <property type="entry name" value="TonB_dep_Rec_b-barrel"/>
    <property type="match status" value="1"/>
</dbReference>
<comment type="similarity">
    <text evidence="11 12">Belongs to the TonB-dependent receptor family.</text>
</comment>
<comment type="subcellular location">
    <subcellularLocation>
        <location evidence="1 11">Cell outer membrane</location>
        <topology evidence="1 11">Multi-pass membrane protein</topology>
    </subcellularLocation>
</comment>
<evidence type="ECO:0000256" key="4">
    <source>
        <dbReference type="ARBA" id="ARBA00022496"/>
    </source>
</evidence>
<evidence type="ECO:0000256" key="5">
    <source>
        <dbReference type="ARBA" id="ARBA00022692"/>
    </source>
</evidence>
<keyword evidence="3 11" id="KW-1134">Transmembrane beta strand</keyword>
<sequence>MPIRIRPCLICGASLAVLAAVPAVAAETAADTASTFVESVTVTAQKRVQSQIDVPMALTAYSGEFLKKVNLQELDKLSLFVPGFEVQNQSPNNPGLVMRGLNLDSGEAAQEPRVSVFEDDVSISTTRATYIELFDIERIEVARGPQTTLFGRSALMGGVNIIQNKAKLDGTAAGGSIEFGDYAYRMIDGFANVPLSDTVAVRVAARYKARDGYVDDLNNANRPYNSVDTLAGRLSLTWKPNEIFSLDLIANAEQDRPTGTAFKSGTFLPTNAQGSVIGDLDRNTGATLTDSVAGFEGGKKIGLDRLVWDVKALTSTKLSSDFSLSTVTAYRRFSSLEVFDPDGFEKPLLQAAEDERGDQFSHEMRLNYDSGGPLSAFAGVNYFYSNVSQRVPMQADENALLALITWGQGAPKAATAFGYLQSSPDSSFAGTMQAAAPGMLADLLYPSVYAQGYSTAYTQVSQVVYNNVYNSLVGTYGPTAAAAQAAAYINSTAGIATIKSNVATTLYSVATTYGTQVAPALKSNHWEQATNYGKTKSVDFYADATYKLLDALELNAGVRYTHDDKQTAYASTLGDSSYLGSLLLGKIGVAGYGLLTQPTANNGDKIARNFGDDGLSWRFSLRYALADNTSLYATYARGRRPKVLSAKSPSTPLADPRFQEAPAETVDSYEIGAKTAAFDNTLRVDATLYFYDYTNFQSTKIVNQQYVSFNAGKAEAYGFEGTVDWALADWADVFGTVSVSRARFVGDSVFKGNQFRLNPDGKFSLGASLRQSFLGGTFNFLPTYTWQSKIFFDDNNDRPDLQTTAAGNLIADTKQDEYQNAYGLLNLRLSYQPDNAPWSASVFVTNVLDKKFIKDAGNSGDNLGIPTFIAGEPRFVGISVGFKTQ</sequence>
<dbReference type="InterPro" id="IPR036942">
    <property type="entry name" value="Beta-barrel_TonB_sf"/>
</dbReference>
<evidence type="ECO:0000256" key="12">
    <source>
        <dbReference type="RuleBase" id="RU003357"/>
    </source>
</evidence>
<gene>
    <name evidence="16" type="ORF">GCM10008942_04200</name>
</gene>
<dbReference type="PANTHER" id="PTHR32552">
    <property type="entry name" value="FERRICHROME IRON RECEPTOR-RELATED"/>
    <property type="match status" value="1"/>
</dbReference>
<evidence type="ECO:0000259" key="15">
    <source>
        <dbReference type="Pfam" id="PF07715"/>
    </source>
</evidence>
<feature type="chain" id="PRO_5046806092" description="TonB-dependent receptor" evidence="13">
    <location>
        <begin position="26"/>
        <end position="885"/>
    </location>
</feature>
<dbReference type="Pfam" id="PF07715">
    <property type="entry name" value="Plug"/>
    <property type="match status" value="1"/>
</dbReference>
<evidence type="ECO:0000313" key="17">
    <source>
        <dbReference type="Proteomes" id="UP001499951"/>
    </source>
</evidence>
<dbReference type="InterPro" id="IPR000531">
    <property type="entry name" value="Beta-barrel_TonB"/>
</dbReference>
<proteinExistence type="inferred from homology"/>
<keyword evidence="17" id="KW-1185">Reference proteome</keyword>
<feature type="signal peptide" evidence="13">
    <location>
        <begin position="1"/>
        <end position="25"/>
    </location>
</feature>
<dbReference type="PANTHER" id="PTHR32552:SF81">
    <property type="entry name" value="TONB-DEPENDENT OUTER MEMBRANE RECEPTOR"/>
    <property type="match status" value="1"/>
</dbReference>
<evidence type="ECO:0000256" key="8">
    <source>
        <dbReference type="ARBA" id="ARBA00023077"/>
    </source>
</evidence>
<dbReference type="EMBL" id="BAAADD010000001">
    <property type="protein sequence ID" value="GAA0558883.1"/>
    <property type="molecule type" value="Genomic_DNA"/>
</dbReference>
<accession>A0ABP3P6D3</accession>
<reference evidence="17" key="1">
    <citation type="journal article" date="2019" name="Int. J. Syst. Evol. Microbiol.">
        <title>The Global Catalogue of Microorganisms (GCM) 10K type strain sequencing project: providing services to taxonomists for standard genome sequencing and annotation.</title>
        <authorList>
            <consortium name="The Broad Institute Genomics Platform"/>
            <consortium name="The Broad Institute Genome Sequencing Center for Infectious Disease"/>
            <person name="Wu L."/>
            <person name="Ma J."/>
        </authorList>
    </citation>
    <scope>NUCLEOTIDE SEQUENCE [LARGE SCALE GENOMIC DNA]</scope>
    <source>
        <strain evidence="17">JCM 15089</strain>
    </source>
</reference>
<evidence type="ECO:0000256" key="13">
    <source>
        <dbReference type="SAM" id="SignalP"/>
    </source>
</evidence>
<feature type="domain" description="TonB-dependent receptor plug" evidence="15">
    <location>
        <begin position="51"/>
        <end position="157"/>
    </location>
</feature>
<dbReference type="SUPFAM" id="SSF56935">
    <property type="entry name" value="Porins"/>
    <property type="match status" value="1"/>
</dbReference>
<dbReference type="PROSITE" id="PS52016">
    <property type="entry name" value="TONB_DEPENDENT_REC_3"/>
    <property type="match status" value="1"/>
</dbReference>
<keyword evidence="9 11" id="KW-0472">Membrane</keyword>
<feature type="domain" description="TonB-dependent receptor-like beta-barrel" evidence="14">
    <location>
        <begin position="398"/>
        <end position="847"/>
    </location>
</feature>
<keyword evidence="8 12" id="KW-0798">TonB box</keyword>
<evidence type="ECO:0000259" key="14">
    <source>
        <dbReference type="Pfam" id="PF00593"/>
    </source>
</evidence>
<keyword evidence="6" id="KW-0408">Iron</keyword>